<dbReference type="Proteomes" id="UP000192722">
    <property type="component" value="Unassembled WGS sequence"/>
</dbReference>
<reference evidence="2 3" key="1">
    <citation type="journal article" date="2017" name="Int. J. Syst. Evol. Microbiol.">
        <title>Rouxiella badensis sp. nov. and Rouxiella silvae sp. nov. isolated from peat bog soil in Germany and emendation of the genus description.</title>
        <authorList>
            <person name="Le Fleche-Mateos A."/>
            <person name="Kugler J.H."/>
            <person name="Hansen S.H."/>
            <person name="Syldatk C."/>
            <person name="Hausmann R."/>
            <person name="Lomprez F."/>
            <person name="Vandenbogaert M."/>
            <person name="Manuguerra J.C."/>
            <person name="Grimont P.A."/>
        </authorList>
    </citation>
    <scope>NUCLEOTIDE SEQUENCE [LARGE SCALE GENOMIC DNA]</scope>
    <source>
        <strain evidence="2 3">213</strain>
    </source>
</reference>
<sequence length="176" mass="19019">MRKLFGLVGFVPTIFLVYRTFDFLNSNQLMSYSVSAVLYLFSLLCLFISISLGAFLTISGSSSKKGSLLFSTFSLMVSFFIGVYVLMLNGDVDTGSIVIPSLLCILLPAISIVLIKILIGKDSGGVKPSFNKINYLESSGREFKQSPSHNPATGLPMVNSSIDVSGSPFGINNHKI</sequence>
<feature type="transmembrane region" description="Helical" evidence="1">
    <location>
        <begin position="68"/>
        <end position="87"/>
    </location>
</feature>
<feature type="transmembrane region" description="Helical" evidence="1">
    <location>
        <begin position="99"/>
        <end position="119"/>
    </location>
</feature>
<name>A0ABX3TVH5_9GAMM</name>
<keyword evidence="1" id="KW-1133">Transmembrane helix</keyword>
<evidence type="ECO:0008006" key="4">
    <source>
        <dbReference type="Google" id="ProtNLM"/>
    </source>
</evidence>
<organism evidence="2 3">
    <name type="scientific">Rouxiella silvae</name>
    <dbReference type="NCBI Taxonomy" id="1646373"/>
    <lineage>
        <taxon>Bacteria</taxon>
        <taxon>Pseudomonadati</taxon>
        <taxon>Pseudomonadota</taxon>
        <taxon>Gammaproteobacteria</taxon>
        <taxon>Enterobacterales</taxon>
        <taxon>Yersiniaceae</taxon>
        <taxon>Rouxiella</taxon>
    </lineage>
</organism>
<evidence type="ECO:0000256" key="1">
    <source>
        <dbReference type="SAM" id="Phobius"/>
    </source>
</evidence>
<proteinExistence type="predicted"/>
<comment type="caution">
    <text evidence="2">The sequence shown here is derived from an EMBL/GenBank/DDBJ whole genome shotgun (WGS) entry which is preliminary data.</text>
</comment>
<keyword evidence="3" id="KW-1185">Reference proteome</keyword>
<feature type="transmembrane region" description="Helical" evidence="1">
    <location>
        <begin position="29"/>
        <end position="56"/>
    </location>
</feature>
<dbReference type="RefSeq" id="WP_139804167.1">
    <property type="nucleotide sequence ID" value="NZ_CBCSCF010000021.1"/>
</dbReference>
<keyword evidence="1" id="KW-0472">Membrane</keyword>
<gene>
    <name evidence="2" type="ORF">BS639_21215</name>
</gene>
<dbReference type="EMBL" id="MRWD01000067">
    <property type="protein sequence ID" value="ORJ19232.1"/>
    <property type="molecule type" value="Genomic_DNA"/>
</dbReference>
<evidence type="ECO:0000313" key="2">
    <source>
        <dbReference type="EMBL" id="ORJ19232.1"/>
    </source>
</evidence>
<accession>A0ABX3TVH5</accession>
<evidence type="ECO:0000313" key="3">
    <source>
        <dbReference type="Proteomes" id="UP000192722"/>
    </source>
</evidence>
<keyword evidence="1" id="KW-0812">Transmembrane</keyword>
<protein>
    <recommendedName>
        <fullName evidence="4">DUF805 domain-containing protein</fullName>
    </recommendedName>
</protein>